<comment type="caution">
    <text evidence="5">The sequence shown here is derived from an EMBL/GenBank/DDBJ whole genome shotgun (WGS) entry which is preliminary data.</text>
</comment>
<feature type="repeat" description="WD" evidence="3">
    <location>
        <begin position="630"/>
        <end position="671"/>
    </location>
</feature>
<dbReference type="Pfam" id="PF00400">
    <property type="entry name" value="WD40"/>
    <property type="match status" value="5"/>
</dbReference>
<dbReference type="PROSITE" id="PS00678">
    <property type="entry name" value="WD_REPEATS_1"/>
    <property type="match status" value="8"/>
</dbReference>
<reference evidence="5 6" key="1">
    <citation type="submission" date="2019-01" db="EMBL/GenBank/DDBJ databases">
        <title>Coherence of Microcystis species and biogeography revealed through population genomics.</title>
        <authorList>
            <person name="Perez-Carrascal O.M."/>
            <person name="Terrat Y."/>
            <person name="Giani A."/>
            <person name="Fortin N."/>
            <person name="Tromas N."/>
            <person name="Shapiro B.J."/>
        </authorList>
    </citation>
    <scope>NUCLEOTIDE SEQUENCE [LARGE SCALE GENOMIC DNA]</scope>
    <source>
        <strain evidence="5">Ma_QC_C_20070703_M131</strain>
    </source>
</reference>
<feature type="repeat" description="WD" evidence="3">
    <location>
        <begin position="1136"/>
        <end position="1168"/>
    </location>
</feature>
<dbReference type="AlphaFoldDB" id="A0A551X1W7"/>
<dbReference type="PRINTS" id="PR00320">
    <property type="entry name" value="GPROTEINBRPT"/>
</dbReference>
<dbReference type="InterPro" id="IPR001680">
    <property type="entry name" value="WD40_rpt"/>
</dbReference>
<feature type="repeat" description="WD" evidence="3">
    <location>
        <begin position="880"/>
        <end position="921"/>
    </location>
</feature>
<dbReference type="SMART" id="SM00320">
    <property type="entry name" value="WD40"/>
    <property type="match status" value="14"/>
</dbReference>
<dbReference type="SUPFAM" id="SSF50978">
    <property type="entry name" value="WD40 repeat-like"/>
    <property type="match status" value="2"/>
</dbReference>
<feature type="repeat" description="WD" evidence="3">
    <location>
        <begin position="1094"/>
        <end position="1135"/>
    </location>
</feature>
<dbReference type="Pfam" id="PF25173">
    <property type="entry name" value="Beta-prop_WDR3_1st"/>
    <property type="match status" value="2"/>
</dbReference>
<dbReference type="Pfam" id="PF20703">
    <property type="entry name" value="nSTAND1"/>
    <property type="match status" value="1"/>
</dbReference>
<dbReference type="Gene3D" id="3.40.50.300">
    <property type="entry name" value="P-loop containing nucleotide triphosphate hydrolases"/>
    <property type="match status" value="1"/>
</dbReference>
<gene>
    <name evidence="5" type="ORF">EWV85_24355</name>
</gene>
<feature type="repeat" description="WD" evidence="3">
    <location>
        <begin position="922"/>
        <end position="963"/>
    </location>
</feature>
<feature type="repeat" description="WD" evidence="3">
    <location>
        <begin position="588"/>
        <end position="629"/>
    </location>
</feature>
<feature type="repeat" description="WD" evidence="3">
    <location>
        <begin position="672"/>
        <end position="713"/>
    </location>
</feature>
<dbReference type="InterPro" id="IPR036322">
    <property type="entry name" value="WD40_repeat_dom_sf"/>
</dbReference>
<dbReference type="InterPro" id="IPR019775">
    <property type="entry name" value="WD40_repeat_CS"/>
</dbReference>
<accession>A0A551X1W7</accession>
<keyword evidence="1 3" id="KW-0853">WD repeat</keyword>
<dbReference type="InterPro" id="IPR027417">
    <property type="entry name" value="P-loop_NTPase"/>
</dbReference>
<dbReference type="GO" id="GO:0017070">
    <property type="term" value="F:U6 snRNA binding"/>
    <property type="evidence" value="ECO:0007669"/>
    <property type="project" value="TreeGrafter"/>
</dbReference>
<dbReference type="GO" id="GO:0000398">
    <property type="term" value="P:mRNA splicing, via spliceosome"/>
    <property type="evidence" value="ECO:0007669"/>
    <property type="project" value="TreeGrafter"/>
</dbReference>
<dbReference type="PANTHER" id="PTHR19846:SF0">
    <property type="entry name" value="PRE-MRNA PROCESSING FACTOR 4"/>
    <property type="match status" value="1"/>
</dbReference>
<organism evidence="5 6">
    <name type="scientific">Microcystis aeruginosa Ma_QC_C_20070703_M131</name>
    <dbReference type="NCBI Taxonomy" id="2486263"/>
    <lineage>
        <taxon>Bacteria</taxon>
        <taxon>Bacillati</taxon>
        <taxon>Cyanobacteriota</taxon>
        <taxon>Cyanophyceae</taxon>
        <taxon>Oscillatoriophycideae</taxon>
        <taxon>Chroococcales</taxon>
        <taxon>Microcystaceae</taxon>
        <taxon>Microcystis</taxon>
    </lineage>
</organism>
<feature type="domain" description="Novel STAND NTPase 1" evidence="4">
    <location>
        <begin position="58"/>
        <end position="443"/>
    </location>
</feature>
<feature type="repeat" description="WD" evidence="3">
    <location>
        <begin position="797"/>
        <end position="838"/>
    </location>
</feature>
<dbReference type="InterPro" id="IPR020472">
    <property type="entry name" value="WD40_PAC1"/>
</dbReference>
<dbReference type="Proteomes" id="UP000316443">
    <property type="component" value="Unassembled WGS sequence"/>
</dbReference>
<dbReference type="InterPro" id="IPR015943">
    <property type="entry name" value="WD40/YVTN_repeat-like_dom_sf"/>
</dbReference>
<proteinExistence type="predicted"/>
<evidence type="ECO:0000256" key="1">
    <source>
        <dbReference type="ARBA" id="ARBA00022574"/>
    </source>
</evidence>
<evidence type="ECO:0000313" key="6">
    <source>
        <dbReference type="Proteomes" id="UP000316443"/>
    </source>
</evidence>
<feature type="repeat" description="WD" evidence="3">
    <location>
        <begin position="1052"/>
        <end position="1093"/>
    </location>
</feature>
<evidence type="ECO:0000259" key="4">
    <source>
        <dbReference type="Pfam" id="PF20703"/>
    </source>
</evidence>
<feature type="repeat" description="WD" evidence="3">
    <location>
        <begin position="839"/>
        <end position="879"/>
    </location>
</feature>
<dbReference type="InterPro" id="IPR011044">
    <property type="entry name" value="Quino_amine_DH_bsu"/>
</dbReference>
<evidence type="ECO:0000313" key="5">
    <source>
        <dbReference type="EMBL" id="TRT42747.1"/>
    </source>
</evidence>
<dbReference type="CDD" id="cd00200">
    <property type="entry name" value="WD40"/>
    <property type="match status" value="2"/>
</dbReference>
<evidence type="ECO:0000256" key="3">
    <source>
        <dbReference type="PROSITE-ProRule" id="PRU00221"/>
    </source>
</evidence>
<dbReference type="SUPFAM" id="SSF50969">
    <property type="entry name" value="YVTN repeat-like/Quinoprotein amine dehydrogenase"/>
    <property type="match status" value="1"/>
</dbReference>
<keyword evidence="2" id="KW-0677">Repeat</keyword>
<sequence>MTDKSYYSEIGGDVKGLIGDGEFKGIAGDISGGVINQYIITQKSGVEIQARTLITGSPYLGLRKFEVDDKDRFFGRDNWIVKLTDYLKQKNVLLLLGASGSGKSSLVQAGLIPKLKDDFGANRLVNLTFVPDVNPFESFYGCLLGNRYTQSQAKLAQAVKEDTLIKVVEGLKNNSDLWFIFIDQFEELFTRTPKTERDIFIKSLVNLIEKNDSLVKIVMTMRADFLDKLSPYPSLGKIHDQYSKMLTDMDESELRLAIAEPAARNGVIFEKGLINQIVADFYEQAGSLPLLQYTLDLLWEKDHIQERVLNNKIYQEIGGVTGALEKQADKIYSRFNEQQRKAAEEIFLELISLEGKEAVSRRADKSSFEQEEMQREVLYQLIDNRLLVSKGEDGKATVEVAHEALLRSWKVLQDLIREKEEIIVLRSRLYADAKQWDDLQKQDAVKASSELWGGSKLAKIVEFQKNNSLPNLDPVAIEFIKASISQAERQKNEKIRTARRIAAGSLVAVVISTGLGLMAWNEKKQAEYNQAESLGRYSLSLFNEHKELEAFVQAIKAGKILQNQRTTNSEVMNALQTVLAERREYNRLEGHHGEITSISISPDSKILASGSSDYTIKLWDLETGTEINTLMGHHGAVNSVSFSPDGKILASGSYDKTIKLWHLETGKEILTLKGHYDQVTSTNFSPDGKTLASGSYDKTIKLWNLETGKEIRTLKGHDSWVRSVNFSPDGKTLASDIGENTIKLWNVETGKEIRTLKGHNNGVTSISFSPDGKTLASGGDLTIKLWNVETGKEIRTLKGHNWGVSSVSFSPDGKTLASGSADKTIKLWNLETGSQLFTLKGYDDRVNNVSFSPDGKTLASGSGQTISLWNLETETEIRTLKGHDIGVESVSFSPDGKTLASGSGDFTIKLWNLETGKAIRTLKGHDNRVNTVSISPDGKTLASGSDDDTIKFWNLETGTQLFTLEVKKLDNSVNKITSVSFSPDGKILASGSWQTILILDLEAKNLILIPPGDNSYVSSVSFSPDSKILASGIGDDGIKLWNVETGKEIRALQGHNSWVSEVSFSPDGKILASGSGDDTIKLWNVETGKEISTLKGHHREVYSVSFSPDGKILASGSADNTIKLWSVETGKEIRTLKGHDNYVYSVSFSPDGKTLASGSEDGTIKLWNGSNGWGLSDLMGRSCDWVRVYLHNPNSDVREEDRGLCDGI</sequence>
<name>A0A551X1W7_MICAE</name>
<feature type="repeat" description="WD" evidence="3">
    <location>
        <begin position="756"/>
        <end position="796"/>
    </location>
</feature>
<evidence type="ECO:0000256" key="2">
    <source>
        <dbReference type="ARBA" id="ARBA00022737"/>
    </source>
</evidence>
<dbReference type="PANTHER" id="PTHR19846">
    <property type="entry name" value="WD40 REPEAT PROTEIN"/>
    <property type="match status" value="1"/>
</dbReference>
<dbReference type="InterPro" id="IPR049052">
    <property type="entry name" value="nSTAND1"/>
</dbReference>
<dbReference type="Gene3D" id="2.130.10.10">
    <property type="entry name" value="YVTN repeat-like/Quinoprotein amine dehydrogenase"/>
    <property type="match status" value="7"/>
</dbReference>
<feature type="repeat" description="WD" evidence="3">
    <location>
        <begin position="714"/>
        <end position="755"/>
    </location>
</feature>
<dbReference type="PROSITE" id="PS50294">
    <property type="entry name" value="WD_REPEATS_REGION"/>
    <property type="match status" value="12"/>
</dbReference>
<dbReference type="PROSITE" id="PS50082">
    <property type="entry name" value="WD_REPEATS_2"/>
    <property type="match status" value="13"/>
</dbReference>
<feature type="repeat" description="WD" evidence="3">
    <location>
        <begin position="1010"/>
        <end position="1051"/>
    </location>
</feature>
<dbReference type="EMBL" id="SFCA01000269">
    <property type="protein sequence ID" value="TRT42747.1"/>
    <property type="molecule type" value="Genomic_DNA"/>
</dbReference>
<protein>
    <recommendedName>
        <fullName evidence="4">Novel STAND NTPase 1 domain-containing protein</fullName>
    </recommendedName>
</protein>
<dbReference type="SUPFAM" id="SSF52540">
    <property type="entry name" value="P-loop containing nucleoside triphosphate hydrolases"/>
    <property type="match status" value="1"/>
</dbReference>
<dbReference type="GO" id="GO:0030621">
    <property type="term" value="F:U4 snRNA binding"/>
    <property type="evidence" value="ECO:0007669"/>
    <property type="project" value="TreeGrafter"/>
</dbReference>